<protein>
    <recommendedName>
        <fullName evidence="4">Flightin</fullName>
    </recommendedName>
</protein>
<evidence type="ECO:0000313" key="2">
    <source>
        <dbReference type="EMBL" id="KAK2708656.1"/>
    </source>
</evidence>
<proteinExistence type="predicted"/>
<feature type="compositionally biased region" description="Low complexity" evidence="1">
    <location>
        <begin position="13"/>
        <end position="26"/>
    </location>
</feature>
<dbReference type="AlphaFoldDB" id="A0AA88L0W3"/>
<evidence type="ECO:0008006" key="4">
    <source>
        <dbReference type="Google" id="ProtNLM"/>
    </source>
</evidence>
<dbReference type="Proteomes" id="UP001187531">
    <property type="component" value="Unassembled WGS sequence"/>
</dbReference>
<comment type="caution">
    <text evidence="2">The sequence shown here is derived from an EMBL/GenBank/DDBJ whole genome shotgun (WGS) entry which is preliminary data.</text>
</comment>
<gene>
    <name evidence="2" type="ORF">QYM36_014305</name>
</gene>
<organism evidence="2 3">
    <name type="scientific">Artemia franciscana</name>
    <name type="common">Brine shrimp</name>
    <name type="synonym">Artemia sanfranciscana</name>
    <dbReference type="NCBI Taxonomy" id="6661"/>
    <lineage>
        <taxon>Eukaryota</taxon>
        <taxon>Metazoa</taxon>
        <taxon>Ecdysozoa</taxon>
        <taxon>Arthropoda</taxon>
        <taxon>Crustacea</taxon>
        <taxon>Branchiopoda</taxon>
        <taxon>Anostraca</taxon>
        <taxon>Artemiidae</taxon>
        <taxon>Artemia</taxon>
    </lineage>
</organism>
<evidence type="ECO:0000256" key="1">
    <source>
        <dbReference type="SAM" id="MobiDB-lite"/>
    </source>
</evidence>
<sequence>MLKCYKMSEDTVPALEGEAPATEAPPAEGPLEDEIPVAALVEQPKRRPKYYTHWQRPKSQIYEYNNDFRQNYYSHVVDYIDKRRDGYKPEIPRPQSWAERALRTFSEKKNTQSKKDVELIHNIRSNINNYAYHRQLSSKKLWNYAF</sequence>
<name>A0AA88L0W3_ARTSF</name>
<feature type="region of interest" description="Disordered" evidence="1">
    <location>
        <begin position="1"/>
        <end position="32"/>
    </location>
</feature>
<accession>A0AA88L0W3</accession>
<keyword evidence="3" id="KW-1185">Reference proteome</keyword>
<dbReference type="EMBL" id="JAVRJZ010000018">
    <property type="protein sequence ID" value="KAK2708656.1"/>
    <property type="molecule type" value="Genomic_DNA"/>
</dbReference>
<evidence type="ECO:0000313" key="3">
    <source>
        <dbReference type="Proteomes" id="UP001187531"/>
    </source>
</evidence>
<reference evidence="2" key="1">
    <citation type="submission" date="2023-07" db="EMBL/GenBank/DDBJ databases">
        <title>Chromosome-level genome assembly of Artemia franciscana.</title>
        <authorList>
            <person name="Jo E."/>
        </authorList>
    </citation>
    <scope>NUCLEOTIDE SEQUENCE</scope>
    <source>
        <tissue evidence="2">Whole body</tissue>
    </source>
</reference>